<name>A0A5B7DY01_PORTR</name>
<proteinExistence type="predicted"/>
<evidence type="ECO:0000313" key="1">
    <source>
        <dbReference type="EMBL" id="MPC26572.1"/>
    </source>
</evidence>
<keyword evidence="2" id="KW-1185">Reference proteome</keyword>
<comment type="caution">
    <text evidence="1">The sequence shown here is derived from an EMBL/GenBank/DDBJ whole genome shotgun (WGS) entry which is preliminary data.</text>
</comment>
<dbReference type="Proteomes" id="UP000324222">
    <property type="component" value="Unassembled WGS sequence"/>
</dbReference>
<evidence type="ECO:0000313" key="2">
    <source>
        <dbReference type="Proteomes" id="UP000324222"/>
    </source>
</evidence>
<sequence>MDRVVTLSCVGRARARRNTTQHIHTTTATQHQARNNTDALQYPSRHHSHASTISSRRATHSHWNTPPAPCQHHHHHYQASPAAAHTIILFTPGPRTHCHRNTGTLPYTDREE</sequence>
<accession>A0A5B7DY01</accession>
<dbReference type="EMBL" id="VSRR010001617">
    <property type="protein sequence ID" value="MPC26572.1"/>
    <property type="molecule type" value="Genomic_DNA"/>
</dbReference>
<organism evidence="1 2">
    <name type="scientific">Portunus trituberculatus</name>
    <name type="common">Swimming crab</name>
    <name type="synonym">Neptunus trituberculatus</name>
    <dbReference type="NCBI Taxonomy" id="210409"/>
    <lineage>
        <taxon>Eukaryota</taxon>
        <taxon>Metazoa</taxon>
        <taxon>Ecdysozoa</taxon>
        <taxon>Arthropoda</taxon>
        <taxon>Crustacea</taxon>
        <taxon>Multicrustacea</taxon>
        <taxon>Malacostraca</taxon>
        <taxon>Eumalacostraca</taxon>
        <taxon>Eucarida</taxon>
        <taxon>Decapoda</taxon>
        <taxon>Pleocyemata</taxon>
        <taxon>Brachyura</taxon>
        <taxon>Eubrachyura</taxon>
        <taxon>Portunoidea</taxon>
        <taxon>Portunidae</taxon>
        <taxon>Portuninae</taxon>
        <taxon>Portunus</taxon>
    </lineage>
</organism>
<gene>
    <name evidence="1" type="ORF">E2C01_019714</name>
</gene>
<reference evidence="1 2" key="1">
    <citation type="submission" date="2019-05" db="EMBL/GenBank/DDBJ databases">
        <title>Another draft genome of Portunus trituberculatus and its Hox gene families provides insights of decapod evolution.</title>
        <authorList>
            <person name="Jeong J.-H."/>
            <person name="Song I."/>
            <person name="Kim S."/>
            <person name="Choi T."/>
            <person name="Kim D."/>
            <person name="Ryu S."/>
            <person name="Kim W."/>
        </authorList>
    </citation>
    <scope>NUCLEOTIDE SEQUENCE [LARGE SCALE GENOMIC DNA]</scope>
    <source>
        <tissue evidence="1">Muscle</tissue>
    </source>
</reference>
<protein>
    <submittedName>
        <fullName evidence="1">Uncharacterized protein</fullName>
    </submittedName>
</protein>
<dbReference type="AlphaFoldDB" id="A0A5B7DY01"/>